<keyword evidence="4 7" id="KW-0347">Helicase</keyword>
<keyword evidence="2" id="KW-0547">Nucleotide-binding</keyword>
<evidence type="ECO:0000256" key="3">
    <source>
        <dbReference type="ARBA" id="ARBA00022801"/>
    </source>
</evidence>
<keyword evidence="8" id="KW-1185">Reference proteome</keyword>
<dbReference type="GO" id="GO:0003724">
    <property type="term" value="F:RNA helicase activity"/>
    <property type="evidence" value="ECO:0007669"/>
    <property type="project" value="UniProtKB-EC"/>
</dbReference>
<dbReference type="PANTHER" id="PTHR47963">
    <property type="entry name" value="DEAD-BOX ATP-DEPENDENT RNA HELICASE 47, MITOCHONDRIAL"/>
    <property type="match status" value="1"/>
</dbReference>
<organism evidence="8">
    <name type="scientific">Perkinsus marinus (strain ATCC 50983 / TXsc)</name>
    <dbReference type="NCBI Taxonomy" id="423536"/>
    <lineage>
        <taxon>Eukaryota</taxon>
        <taxon>Sar</taxon>
        <taxon>Alveolata</taxon>
        <taxon>Perkinsozoa</taxon>
        <taxon>Perkinsea</taxon>
        <taxon>Perkinsida</taxon>
        <taxon>Perkinsidae</taxon>
        <taxon>Perkinsus</taxon>
    </lineage>
</organism>
<dbReference type="OrthoDB" id="10256233at2759"/>
<dbReference type="GO" id="GO:0016787">
    <property type="term" value="F:hydrolase activity"/>
    <property type="evidence" value="ECO:0007669"/>
    <property type="project" value="UniProtKB-KW"/>
</dbReference>
<dbReference type="EMBL" id="GG686315">
    <property type="protein sequence ID" value="EEQ98723.1"/>
    <property type="molecule type" value="Genomic_DNA"/>
</dbReference>
<dbReference type="SMART" id="SM00487">
    <property type="entry name" value="DEXDc"/>
    <property type="match status" value="1"/>
</dbReference>
<dbReference type="Gene3D" id="3.40.50.300">
    <property type="entry name" value="P-loop containing nucleotide triphosphate hydrolases"/>
    <property type="match status" value="1"/>
</dbReference>
<sequence>GQPFIGRARTGTGKTLAYLLPITERLRNERFSGPGAAIVVLPSRELSRQVASVLLSLLPQATVVLATGGHGNMKALVREIENSNPEIVIGTPGRIVQLVTNGAIPVGRIRIVVLDEADAMLKDGTKTSAHVESLLAQVKPFSPQTVVFSASMSDVVVRKVSEIGGANSVKVDLVASGFSKCRCTDCKLCSF</sequence>
<dbReference type="Pfam" id="PF00270">
    <property type="entry name" value="DEAD"/>
    <property type="match status" value="1"/>
</dbReference>
<dbReference type="InterPro" id="IPR044742">
    <property type="entry name" value="DEAD/DEAH_RhlB"/>
</dbReference>
<dbReference type="GO" id="GO:0003723">
    <property type="term" value="F:RNA binding"/>
    <property type="evidence" value="ECO:0007669"/>
    <property type="project" value="TreeGrafter"/>
</dbReference>
<gene>
    <name evidence="7" type="ORF">Pmar_PMAR026101</name>
</gene>
<dbReference type="Proteomes" id="UP000007800">
    <property type="component" value="Unassembled WGS sequence"/>
</dbReference>
<reference evidence="7 8" key="1">
    <citation type="submission" date="2008-07" db="EMBL/GenBank/DDBJ databases">
        <authorList>
            <person name="El-Sayed N."/>
            <person name="Caler E."/>
            <person name="Inman J."/>
            <person name="Amedeo P."/>
            <person name="Hass B."/>
            <person name="Wortman J."/>
        </authorList>
    </citation>
    <scope>NUCLEOTIDE SEQUENCE [LARGE SCALE GENOMIC DNA]</scope>
    <source>
        <strain evidence="8">ATCC 50983 / TXsc</strain>
    </source>
</reference>
<feature type="domain" description="Helicase ATP-binding" evidence="6">
    <location>
        <begin position="1"/>
        <end position="170"/>
    </location>
</feature>
<evidence type="ECO:0000256" key="2">
    <source>
        <dbReference type="ARBA" id="ARBA00022741"/>
    </source>
</evidence>
<dbReference type="InterPro" id="IPR011545">
    <property type="entry name" value="DEAD/DEAH_box_helicase_dom"/>
</dbReference>
<dbReference type="RefSeq" id="XP_002766006.1">
    <property type="nucleotide sequence ID" value="XM_002765960.1"/>
</dbReference>
<dbReference type="CDD" id="cd00268">
    <property type="entry name" value="DEADc"/>
    <property type="match status" value="1"/>
</dbReference>
<feature type="non-terminal residue" evidence="7">
    <location>
        <position position="1"/>
    </location>
</feature>
<dbReference type="InterPro" id="IPR050547">
    <property type="entry name" value="DEAD_box_RNA_helicases"/>
</dbReference>
<evidence type="ECO:0000256" key="1">
    <source>
        <dbReference type="ARBA" id="ARBA00012552"/>
    </source>
</evidence>
<dbReference type="PROSITE" id="PS51192">
    <property type="entry name" value="HELICASE_ATP_BIND_1"/>
    <property type="match status" value="1"/>
</dbReference>
<dbReference type="InterPro" id="IPR027417">
    <property type="entry name" value="P-loop_NTPase"/>
</dbReference>
<name>C5LX19_PERM5</name>
<dbReference type="GeneID" id="9062651"/>
<proteinExistence type="predicted"/>
<evidence type="ECO:0000256" key="4">
    <source>
        <dbReference type="ARBA" id="ARBA00022806"/>
    </source>
</evidence>
<keyword evidence="3" id="KW-0378">Hydrolase</keyword>
<dbReference type="AlphaFoldDB" id="C5LX19"/>
<accession>C5LX19</accession>
<dbReference type="InterPro" id="IPR014001">
    <property type="entry name" value="Helicase_ATP-bd"/>
</dbReference>
<evidence type="ECO:0000259" key="6">
    <source>
        <dbReference type="PROSITE" id="PS51192"/>
    </source>
</evidence>
<evidence type="ECO:0000313" key="7">
    <source>
        <dbReference type="EMBL" id="EEQ98723.1"/>
    </source>
</evidence>
<dbReference type="SUPFAM" id="SSF52540">
    <property type="entry name" value="P-loop containing nucleoside triphosphate hydrolases"/>
    <property type="match status" value="1"/>
</dbReference>
<dbReference type="PANTHER" id="PTHR47963:SF8">
    <property type="entry name" value="ATP-DEPENDENT RNA HELICASE DEAD"/>
    <property type="match status" value="1"/>
</dbReference>
<dbReference type="GO" id="GO:0005524">
    <property type="term" value="F:ATP binding"/>
    <property type="evidence" value="ECO:0007669"/>
    <property type="project" value="UniProtKB-KW"/>
</dbReference>
<dbReference type="EC" id="3.6.4.13" evidence="1"/>
<protein>
    <recommendedName>
        <fullName evidence="1">RNA helicase</fullName>
        <ecNumber evidence="1">3.6.4.13</ecNumber>
    </recommendedName>
</protein>
<evidence type="ECO:0000313" key="8">
    <source>
        <dbReference type="Proteomes" id="UP000007800"/>
    </source>
</evidence>
<keyword evidence="5" id="KW-0067">ATP-binding</keyword>
<evidence type="ECO:0000256" key="5">
    <source>
        <dbReference type="ARBA" id="ARBA00022840"/>
    </source>
</evidence>
<dbReference type="InParanoid" id="C5LX19"/>